<protein>
    <submittedName>
        <fullName evidence="3">B30.2/SPRY domain-containing protein</fullName>
    </submittedName>
</protein>
<evidence type="ECO:0000259" key="1">
    <source>
        <dbReference type="PROSITE" id="PS50188"/>
    </source>
</evidence>
<reference evidence="3" key="1">
    <citation type="submission" date="2022-11" db="UniProtKB">
        <authorList>
            <consortium name="WormBaseParasite"/>
        </authorList>
    </citation>
    <scope>IDENTIFICATION</scope>
</reference>
<dbReference type="Gene3D" id="2.60.120.920">
    <property type="match status" value="1"/>
</dbReference>
<evidence type="ECO:0000313" key="3">
    <source>
        <dbReference type="WBParaSite" id="Gr19_v10_g1453.t3"/>
    </source>
</evidence>
<dbReference type="Proteomes" id="UP000887572">
    <property type="component" value="Unplaced"/>
</dbReference>
<dbReference type="InterPro" id="IPR001870">
    <property type="entry name" value="B30.2/SPRY"/>
</dbReference>
<keyword evidence="2" id="KW-1185">Reference proteome</keyword>
<dbReference type="Pfam" id="PF00622">
    <property type="entry name" value="SPRY"/>
    <property type="match status" value="1"/>
</dbReference>
<dbReference type="SUPFAM" id="SSF49899">
    <property type="entry name" value="Concanavalin A-like lectins/glucanases"/>
    <property type="match status" value="1"/>
</dbReference>
<dbReference type="WBParaSite" id="Gr19_v10_g1453.t3">
    <property type="protein sequence ID" value="Gr19_v10_g1453.t3"/>
    <property type="gene ID" value="Gr19_v10_g1453"/>
</dbReference>
<dbReference type="AlphaFoldDB" id="A0A914H7G5"/>
<evidence type="ECO:0000313" key="2">
    <source>
        <dbReference type="Proteomes" id="UP000887572"/>
    </source>
</evidence>
<sequence>MADDLFVKRAETFIVEHEGFYYEPKTFVRHKEESYFETSLLRNNGSICVGFVPRNENSGVVGWTTSSYGVEGSGELLREGELVLKIPPFSAGDTIACSWDKKSGLVNFFLNRERLGEQLVAPVDARMFPAMYCYILSCLFRAHLYSIMYHMRPFRQRRHGALSYMRMELISNSCSPSLSSAQYLWRFVPDDCGCKASRNYV</sequence>
<dbReference type="InterPro" id="IPR013320">
    <property type="entry name" value="ConA-like_dom_sf"/>
</dbReference>
<proteinExistence type="predicted"/>
<organism evidence="2 3">
    <name type="scientific">Globodera rostochiensis</name>
    <name type="common">Golden nematode worm</name>
    <name type="synonym">Heterodera rostochiensis</name>
    <dbReference type="NCBI Taxonomy" id="31243"/>
    <lineage>
        <taxon>Eukaryota</taxon>
        <taxon>Metazoa</taxon>
        <taxon>Ecdysozoa</taxon>
        <taxon>Nematoda</taxon>
        <taxon>Chromadorea</taxon>
        <taxon>Rhabditida</taxon>
        <taxon>Tylenchina</taxon>
        <taxon>Tylenchomorpha</taxon>
        <taxon>Tylenchoidea</taxon>
        <taxon>Heteroderidae</taxon>
        <taxon>Heteroderinae</taxon>
        <taxon>Globodera</taxon>
    </lineage>
</organism>
<feature type="domain" description="B30.2/SPRY" evidence="1">
    <location>
        <begin position="1"/>
        <end position="149"/>
    </location>
</feature>
<dbReference type="PROSITE" id="PS50188">
    <property type="entry name" value="B302_SPRY"/>
    <property type="match status" value="1"/>
</dbReference>
<dbReference type="InterPro" id="IPR043136">
    <property type="entry name" value="B30.2/SPRY_sf"/>
</dbReference>
<name>A0A914H7G5_GLORO</name>
<dbReference type="InterPro" id="IPR003877">
    <property type="entry name" value="SPRY_dom"/>
</dbReference>
<accession>A0A914H7G5</accession>